<proteinExistence type="inferred from homology"/>
<evidence type="ECO:0000256" key="2">
    <source>
        <dbReference type="ARBA" id="ARBA00023002"/>
    </source>
</evidence>
<dbReference type="STRING" id="1172194.WQQ_09100"/>
<sequence length="264" mass="27885">MNRLQNKICIVTGGALGIGRASAKLMAAEGARVVVADLDLAAAQAVVDAIEQAGGEALAVQLDATSEASIETMVKLAHQTYGRIDVLYNNVGFTDSARDTTVTEMDWSYWDRAVRLNLMSAVYPTRCVLPIMIEGGGGSIINTTSMAAVQGMDKPTAYAATKGGVQAFSRSVAVQYGKQGVRCNTIAPGLIMTTRAPNWPKPVLETFKKHTLVPRLGLPEDIGNLAVFLASDESGYITGQMFQVDGGVGIQNPTTSDMRELAGG</sequence>
<dbReference type="InterPro" id="IPR051122">
    <property type="entry name" value="SDR_DHRS6-like"/>
</dbReference>
<name>I8TA71_9GAMM</name>
<evidence type="ECO:0000313" key="4">
    <source>
        <dbReference type="Proteomes" id="UP000003704"/>
    </source>
</evidence>
<dbReference type="RefSeq" id="WP_007183866.1">
    <property type="nucleotide sequence ID" value="NZ_AKGD01000001.1"/>
</dbReference>
<dbReference type="PRINTS" id="PR00080">
    <property type="entry name" value="SDRFAMILY"/>
</dbReference>
<dbReference type="AlphaFoldDB" id="I8TA71"/>
<dbReference type="PANTHER" id="PTHR43477:SF1">
    <property type="entry name" value="DIHYDROANTICAPSIN 7-DEHYDROGENASE"/>
    <property type="match status" value="1"/>
</dbReference>
<reference evidence="3 4" key="1">
    <citation type="journal article" date="2012" name="J. Bacteriol.">
        <title>Genome Sequence of n-Alkane-Degrading Hydrocarboniphaga effusa Strain AP103T (ATCC BAA-332T).</title>
        <authorList>
            <person name="Chang H.K."/>
            <person name="Zylstra G.J."/>
            <person name="Chae J.C."/>
        </authorList>
    </citation>
    <scope>NUCLEOTIDE SEQUENCE [LARGE SCALE GENOMIC DNA]</scope>
    <source>
        <strain evidence="3 4">AP103</strain>
    </source>
</reference>
<dbReference type="SUPFAM" id="SSF51735">
    <property type="entry name" value="NAD(P)-binding Rossmann-fold domains"/>
    <property type="match status" value="1"/>
</dbReference>
<dbReference type="PANTHER" id="PTHR43477">
    <property type="entry name" value="DIHYDROANTICAPSIN 7-DEHYDROGENASE"/>
    <property type="match status" value="1"/>
</dbReference>
<dbReference type="Proteomes" id="UP000003704">
    <property type="component" value="Unassembled WGS sequence"/>
</dbReference>
<dbReference type="FunFam" id="3.40.50.720:FF:000084">
    <property type="entry name" value="Short-chain dehydrogenase reductase"/>
    <property type="match status" value="1"/>
</dbReference>
<keyword evidence="4" id="KW-1185">Reference proteome</keyword>
<organism evidence="3 4">
    <name type="scientific">Hydrocarboniphaga effusa AP103</name>
    <dbReference type="NCBI Taxonomy" id="1172194"/>
    <lineage>
        <taxon>Bacteria</taxon>
        <taxon>Pseudomonadati</taxon>
        <taxon>Pseudomonadota</taxon>
        <taxon>Gammaproteobacteria</taxon>
        <taxon>Nevskiales</taxon>
        <taxon>Nevskiaceae</taxon>
        <taxon>Hydrocarboniphaga</taxon>
    </lineage>
</organism>
<dbReference type="PRINTS" id="PR00081">
    <property type="entry name" value="GDHRDH"/>
</dbReference>
<dbReference type="NCBIfam" id="NF005559">
    <property type="entry name" value="PRK07231.1"/>
    <property type="match status" value="1"/>
</dbReference>
<dbReference type="Gene3D" id="3.40.50.720">
    <property type="entry name" value="NAD(P)-binding Rossmann-like Domain"/>
    <property type="match status" value="1"/>
</dbReference>
<dbReference type="InterPro" id="IPR036291">
    <property type="entry name" value="NAD(P)-bd_dom_sf"/>
</dbReference>
<keyword evidence="2" id="KW-0560">Oxidoreductase</keyword>
<evidence type="ECO:0000313" key="3">
    <source>
        <dbReference type="EMBL" id="EIT70773.1"/>
    </source>
</evidence>
<dbReference type="GO" id="GO:0016491">
    <property type="term" value="F:oxidoreductase activity"/>
    <property type="evidence" value="ECO:0007669"/>
    <property type="project" value="UniProtKB-KW"/>
</dbReference>
<evidence type="ECO:0008006" key="5">
    <source>
        <dbReference type="Google" id="ProtNLM"/>
    </source>
</evidence>
<protein>
    <recommendedName>
        <fullName evidence="5">Short-chain dehydrogenase/reductase SDR</fullName>
    </recommendedName>
</protein>
<dbReference type="OrthoDB" id="9806974at2"/>
<accession>I8TA71</accession>
<dbReference type="InterPro" id="IPR002347">
    <property type="entry name" value="SDR_fam"/>
</dbReference>
<evidence type="ECO:0000256" key="1">
    <source>
        <dbReference type="ARBA" id="ARBA00006484"/>
    </source>
</evidence>
<gene>
    <name evidence="3" type="ORF">WQQ_09100</name>
</gene>
<comment type="similarity">
    <text evidence="1">Belongs to the short-chain dehydrogenases/reductases (SDR) family.</text>
</comment>
<dbReference type="EMBL" id="AKGD01000001">
    <property type="protein sequence ID" value="EIT70773.1"/>
    <property type="molecule type" value="Genomic_DNA"/>
</dbReference>
<dbReference type="CDD" id="cd05233">
    <property type="entry name" value="SDR_c"/>
    <property type="match status" value="1"/>
</dbReference>
<dbReference type="Pfam" id="PF13561">
    <property type="entry name" value="adh_short_C2"/>
    <property type="match status" value="1"/>
</dbReference>
<comment type="caution">
    <text evidence="3">The sequence shown here is derived from an EMBL/GenBank/DDBJ whole genome shotgun (WGS) entry which is preliminary data.</text>
</comment>